<name>A0ABX5MPY3_9BURK</name>
<comment type="caution">
    <text evidence="2">The sequence shown here is derived from an EMBL/GenBank/DDBJ whole genome shotgun (WGS) entry which is preliminary data.</text>
</comment>
<evidence type="ECO:0000313" key="3">
    <source>
        <dbReference type="Proteomes" id="UP000247515"/>
    </source>
</evidence>
<organism evidence="2 3">
    <name type="scientific">Paraburkholderia tropica</name>
    <dbReference type="NCBI Taxonomy" id="92647"/>
    <lineage>
        <taxon>Bacteria</taxon>
        <taxon>Pseudomonadati</taxon>
        <taxon>Pseudomonadota</taxon>
        <taxon>Betaproteobacteria</taxon>
        <taxon>Burkholderiales</taxon>
        <taxon>Burkholderiaceae</taxon>
        <taxon>Paraburkholderia</taxon>
    </lineage>
</organism>
<accession>A0ABX5MPY3</accession>
<sequence length="338" mass="34829">MPMRAPPALLAVAATLTAACLSIMAGWQRGGFLAERVLWIAVGVVLVVAAHLLPALVRAHGWRVRAVGALLWIGCIAATCYGHAVFFLMAQKHAGELRAAAVPAVTAKGRGMAEIARDRADAVTRLARTNARRCFAPCPNLIADRTAAAARVEEFDTELAAARRAEAAQDRVAAERAAALNDPVTGALTAFGVTAPRAELVTGLAFAGVLEAVACFAWLLALRPVVVTVAVTESPVTPAQQGSNAVTVVPVTQPSNSVAPVAPAAPTPEPVTQPAAALMVTLPVIEQADEVTRVTAAVAAGTIRATVTEIRKFLGCSQSRAAAVRKQIESQVAPGAAS</sequence>
<dbReference type="Proteomes" id="UP000247515">
    <property type="component" value="Unassembled WGS sequence"/>
</dbReference>
<keyword evidence="1" id="KW-1133">Transmembrane helix</keyword>
<evidence type="ECO:0000256" key="1">
    <source>
        <dbReference type="SAM" id="Phobius"/>
    </source>
</evidence>
<feature type="transmembrane region" description="Helical" evidence="1">
    <location>
        <begin position="69"/>
        <end position="90"/>
    </location>
</feature>
<proteinExistence type="predicted"/>
<feature type="transmembrane region" description="Helical" evidence="1">
    <location>
        <begin position="38"/>
        <end position="57"/>
    </location>
</feature>
<gene>
    <name evidence="2" type="ORF">C7400_11288</name>
</gene>
<keyword evidence="3" id="KW-1185">Reference proteome</keyword>
<keyword evidence="1" id="KW-0472">Membrane</keyword>
<protein>
    <submittedName>
        <fullName evidence="2">Uncharacterized protein</fullName>
    </submittedName>
</protein>
<dbReference type="EMBL" id="QJJV01000012">
    <property type="protein sequence ID" value="PXX14478.1"/>
    <property type="molecule type" value="Genomic_DNA"/>
</dbReference>
<keyword evidence="1" id="KW-0812">Transmembrane</keyword>
<reference evidence="2 3" key="1">
    <citation type="submission" date="2018-05" db="EMBL/GenBank/DDBJ databases">
        <title>Genomic Encyclopedia of Type Strains, Phase IV (KMG-V): Genome sequencing to study the core and pangenomes of soil and plant-associated prokaryotes.</title>
        <authorList>
            <person name="Whitman W."/>
        </authorList>
    </citation>
    <scope>NUCLEOTIDE SEQUENCE [LARGE SCALE GENOMIC DNA]</scope>
    <source>
        <strain evidence="2 3">SIr-6563</strain>
    </source>
</reference>
<dbReference type="PROSITE" id="PS51257">
    <property type="entry name" value="PROKAR_LIPOPROTEIN"/>
    <property type="match status" value="1"/>
</dbReference>
<evidence type="ECO:0000313" key="2">
    <source>
        <dbReference type="EMBL" id="PXX14478.1"/>
    </source>
</evidence>